<feature type="non-terminal residue" evidence="1">
    <location>
        <position position="30"/>
    </location>
</feature>
<sequence>MIDNRYNDEKELEAIGLIDQAEILADRGKG</sequence>
<proteinExistence type="predicted"/>
<protein>
    <submittedName>
        <fullName evidence="1">Uncharacterized protein</fullName>
    </submittedName>
</protein>
<evidence type="ECO:0000313" key="1">
    <source>
        <dbReference type="EMBL" id="KKM70414.1"/>
    </source>
</evidence>
<organism evidence="1">
    <name type="scientific">marine sediment metagenome</name>
    <dbReference type="NCBI Taxonomy" id="412755"/>
    <lineage>
        <taxon>unclassified sequences</taxon>
        <taxon>metagenomes</taxon>
        <taxon>ecological metagenomes</taxon>
    </lineage>
</organism>
<gene>
    <name evidence="1" type="ORF">LCGC14_1441060</name>
</gene>
<reference evidence="1" key="1">
    <citation type="journal article" date="2015" name="Nature">
        <title>Complex archaea that bridge the gap between prokaryotes and eukaryotes.</title>
        <authorList>
            <person name="Spang A."/>
            <person name="Saw J.H."/>
            <person name="Jorgensen S.L."/>
            <person name="Zaremba-Niedzwiedzka K."/>
            <person name="Martijn J."/>
            <person name="Lind A.E."/>
            <person name="van Eijk R."/>
            <person name="Schleper C."/>
            <person name="Guy L."/>
            <person name="Ettema T.J."/>
        </authorList>
    </citation>
    <scope>NUCLEOTIDE SEQUENCE</scope>
</reference>
<accession>A0A0F9JKP1</accession>
<comment type="caution">
    <text evidence="1">The sequence shown here is derived from an EMBL/GenBank/DDBJ whole genome shotgun (WGS) entry which is preliminary data.</text>
</comment>
<name>A0A0F9JKP1_9ZZZZ</name>
<dbReference type="EMBL" id="LAZR01009823">
    <property type="protein sequence ID" value="KKM70414.1"/>
    <property type="molecule type" value="Genomic_DNA"/>
</dbReference>
<dbReference type="AlphaFoldDB" id="A0A0F9JKP1"/>